<proteinExistence type="predicted"/>
<sequence>MTSGEPRDTRTVVPLQAIVAFILLAFGLAWLVALPLWLGDGLAAPFAGLLLPVMMYTPALAVLIVLFAMRPIPKGQRLRFLGMWPLRPAKQVIWLCVIGLFGSVAVIVAAMFLSVALGWLSADFVGLSGFQQQVAASLPPGVPVPSPWLLVAVQLVMIPITAATINAVAAFGEELGWRGFLVPALRRYGTWPALLISGAVWGLWHAPVILLGYNFGRTDIIGVLLMTGGCIVWGVLLGWLRLRSASVWPAVFAHGAINASAGLPLLFVAAGSSFDPALASALGISGWIVGAVVIVVLLLTGQIRRQPELAGPRRALTPPAS</sequence>
<feature type="transmembrane region" description="Helical" evidence="1">
    <location>
        <begin position="220"/>
        <end position="240"/>
    </location>
</feature>
<name>A0ABU8L7C1_9MICO</name>
<dbReference type="PANTHER" id="PTHR35797:SF1">
    <property type="entry name" value="PROTEASE"/>
    <property type="match status" value="1"/>
</dbReference>
<dbReference type="InterPro" id="IPR003675">
    <property type="entry name" value="Rce1/LyrA-like_dom"/>
</dbReference>
<evidence type="ECO:0000313" key="4">
    <source>
        <dbReference type="Proteomes" id="UP001371224"/>
    </source>
</evidence>
<evidence type="ECO:0000313" key="3">
    <source>
        <dbReference type="EMBL" id="MEJ1087215.1"/>
    </source>
</evidence>
<dbReference type="InterPro" id="IPR042150">
    <property type="entry name" value="MmRce1-like"/>
</dbReference>
<keyword evidence="4" id="KW-1185">Reference proteome</keyword>
<feature type="transmembrane region" description="Helical" evidence="1">
    <location>
        <begin position="49"/>
        <end position="72"/>
    </location>
</feature>
<comment type="caution">
    <text evidence="3">The sequence shown here is derived from an EMBL/GenBank/DDBJ whole genome shotgun (WGS) entry which is preliminary data.</text>
</comment>
<reference evidence="3 4" key="1">
    <citation type="submission" date="2024-02" db="EMBL/GenBank/DDBJ databases">
        <authorList>
            <person name="Saticioglu I.B."/>
        </authorList>
    </citation>
    <scope>NUCLEOTIDE SEQUENCE [LARGE SCALE GENOMIC DNA]</scope>
    <source>
        <strain evidence="3 4">Mu-80</strain>
    </source>
</reference>
<keyword evidence="1" id="KW-0812">Transmembrane</keyword>
<dbReference type="PANTHER" id="PTHR35797">
    <property type="entry name" value="PROTEASE-RELATED"/>
    <property type="match status" value="1"/>
</dbReference>
<keyword evidence="1" id="KW-0472">Membrane</keyword>
<dbReference type="EMBL" id="JBBDGM010000002">
    <property type="protein sequence ID" value="MEJ1087215.1"/>
    <property type="molecule type" value="Genomic_DNA"/>
</dbReference>
<feature type="transmembrane region" description="Helical" evidence="1">
    <location>
        <begin position="12"/>
        <end position="37"/>
    </location>
</feature>
<protein>
    <submittedName>
        <fullName evidence="3">Type II CAAX endopeptidase family protein</fullName>
    </submittedName>
</protein>
<organism evidence="3 4">
    <name type="scientific">Microbacterium bandirmense</name>
    <dbReference type="NCBI Taxonomy" id="3122050"/>
    <lineage>
        <taxon>Bacteria</taxon>
        <taxon>Bacillati</taxon>
        <taxon>Actinomycetota</taxon>
        <taxon>Actinomycetes</taxon>
        <taxon>Micrococcales</taxon>
        <taxon>Microbacteriaceae</taxon>
        <taxon>Microbacterium</taxon>
    </lineage>
</organism>
<feature type="domain" description="CAAX prenyl protease 2/Lysostaphin resistance protein A-like" evidence="2">
    <location>
        <begin position="161"/>
        <end position="259"/>
    </location>
</feature>
<gene>
    <name evidence="3" type="ORF">WDU99_02660</name>
</gene>
<keyword evidence="1" id="KW-1133">Transmembrane helix</keyword>
<feature type="transmembrane region" description="Helical" evidence="1">
    <location>
        <begin position="92"/>
        <end position="120"/>
    </location>
</feature>
<evidence type="ECO:0000259" key="2">
    <source>
        <dbReference type="Pfam" id="PF02517"/>
    </source>
</evidence>
<accession>A0ABU8L7C1</accession>
<dbReference type="Proteomes" id="UP001371224">
    <property type="component" value="Unassembled WGS sequence"/>
</dbReference>
<feature type="transmembrane region" description="Helical" evidence="1">
    <location>
        <begin position="277"/>
        <end position="299"/>
    </location>
</feature>
<evidence type="ECO:0000256" key="1">
    <source>
        <dbReference type="SAM" id="Phobius"/>
    </source>
</evidence>
<dbReference type="RefSeq" id="WP_337331104.1">
    <property type="nucleotide sequence ID" value="NZ_JBBDGM010000002.1"/>
</dbReference>
<feature type="transmembrane region" description="Helical" evidence="1">
    <location>
        <begin position="247"/>
        <end position="271"/>
    </location>
</feature>
<feature type="transmembrane region" description="Helical" evidence="1">
    <location>
        <begin position="148"/>
        <end position="172"/>
    </location>
</feature>
<dbReference type="Pfam" id="PF02517">
    <property type="entry name" value="Rce1-like"/>
    <property type="match status" value="1"/>
</dbReference>
<feature type="transmembrane region" description="Helical" evidence="1">
    <location>
        <begin position="193"/>
        <end position="214"/>
    </location>
</feature>